<keyword evidence="1" id="KW-0677">Repeat</keyword>
<feature type="repeat" description="ANK" evidence="3">
    <location>
        <begin position="95"/>
        <end position="127"/>
    </location>
</feature>
<gene>
    <name evidence="5" type="ORF">PCOR1329_LOCUS4527</name>
</gene>
<proteinExistence type="predicted"/>
<accession>A0ABN9PSC2</accession>
<keyword evidence="2 3" id="KW-0040">ANK repeat</keyword>
<dbReference type="SMART" id="SM00248">
    <property type="entry name" value="ANK"/>
    <property type="match status" value="3"/>
</dbReference>
<dbReference type="Pfam" id="PF12796">
    <property type="entry name" value="Ank_2"/>
    <property type="match status" value="1"/>
</dbReference>
<organism evidence="5 6">
    <name type="scientific">Prorocentrum cordatum</name>
    <dbReference type="NCBI Taxonomy" id="2364126"/>
    <lineage>
        <taxon>Eukaryota</taxon>
        <taxon>Sar</taxon>
        <taxon>Alveolata</taxon>
        <taxon>Dinophyceae</taxon>
        <taxon>Prorocentrales</taxon>
        <taxon>Prorocentraceae</taxon>
        <taxon>Prorocentrum</taxon>
    </lineage>
</organism>
<dbReference type="PROSITE" id="PS50297">
    <property type="entry name" value="ANK_REP_REGION"/>
    <property type="match status" value="1"/>
</dbReference>
<comment type="caution">
    <text evidence="5">The sequence shown here is derived from an EMBL/GenBank/DDBJ whole genome shotgun (WGS) entry which is preliminary data.</text>
</comment>
<keyword evidence="6" id="KW-1185">Reference proteome</keyword>
<protein>
    <recommendedName>
        <fullName evidence="7">Ankyrin repeat domain-containing protein</fullName>
    </recommendedName>
</protein>
<evidence type="ECO:0000256" key="4">
    <source>
        <dbReference type="SAM" id="MobiDB-lite"/>
    </source>
</evidence>
<name>A0ABN9PSC2_9DINO</name>
<dbReference type="Proteomes" id="UP001189429">
    <property type="component" value="Unassembled WGS sequence"/>
</dbReference>
<sequence>MAKRKLDEVEGGPAVKGGGPGAPAKALKKGGADFFDAAEWGKAEKFQEFLDQGVDPNSVDEDDDPVLFTLCMKGHAGLVERLLASGAEPSRLNDVGFTGLMIATRQGHASVVKALLAGGADPSVKNPQGETALDIAHKEGKGECAALLAC</sequence>
<evidence type="ECO:0000256" key="2">
    <source>
        <dbReference type="ARBA" id="ARBA00023043"/>
    </source>
</evidence>
<dbReference type="PANTHER" id="PTHR24171">
    <property type="entry name" value="ANKYRIN REPEAT DOMAIN-CONTAINING PROTEIN 39-RELATED"/>
    <property type="match status" value="1"/>
</dbReference>
<dbReference type="InterPro" id="IPR036770">
    <property type="entry name" value="Ankyrin_rpt-contain_sf"/>
</dbReference>
<evidence type="ECO:0000256" key="3">
    <source>
        <dbReference type="PROSITE-ProRule" id="PRU00023"/>
    </source>
</evidence>
<reference evidence="5" key="1">
    <citation type="submission" date="2023-10" db="EMBL/GenBank/DDBJ databases">
        <authorList>
            <person name="Chen Y."/>
            <person name="Shah S."/>
            <person name="Dougan E. K."/>
            <person name="Thang M."/>
            <person name="Chan C."/>
        </authorList>
    </citation>
    <scope>NUCLEOTIDE SEQUENCE [LARGE SCALE GENOMIC DNA]</scope>
</reference>
<dbReference type="PROSITE" id="PS50088">
    <property type="entry name" value="ANK_REPEAT"/>
    <property type="match status" value="1"/>
</dbReference>
<dbReference type="EMBL" id="CAUYUJ010001170">
    <property type="protein sequence ID" value="CAK0794608.1"/>
    <property type="molecule type" value="Genomic_DNA"/>
</dbReference>
<evidence type="ECO:0000313" key="5">
    <source>
        <dbReference type="EMBL" id="CAK0794608.1"/>
    </source>
</evidence>
<evidence type="ECO:0000313" key="6">
    <source>
        <dbReference type="Proteomes" id="UP001189429"/>
    </source>
</evidence>
<dbReference type="Gene3D" id="1.25.40.20">
    <property type="entry name" value="Ankyrin repeat-containing domain"/>
    <property type="match status" value="2"/>
</dbReference>
<evidence type="ECO:0000256" key="1">
    <source>
        <dbReference type="ARBA" id="ARBA00022737"/>
    </source>
</evidence>
<feature type="region of interest" description="Disordered" evidence="4">
    <location>
        <begin position="1"/>
        <end position="26"/>
    </location>
</feature>
<dbReference type="InterPro" id="IPR002110">
    <property type="entry name" value="Ankyrin_rpt"/>
</dbReference>
<evidence type="ECO:0008006" key="7">
    <source>
        <dbReference type="Google" id="ProtNLM"/>
    </source>
</evidence>
<dbReference type="SUPFAM" id="SSF48403">
    <property type="entry name" value="Ankyrin repeat"/>
    <property type="match status" value="1"/>
</dbReference>
<dbReference type="PANTHER" id="PTHR24171:SF8">
    <property type="entry name" value="BRCA1-ASSOCIATED RING DOMAIN PROTEIN 1"/>
    <property type="match status" value="1"/>
</dbReference>